<dbReference type="InterPro" id="IPR036473">
    <property type="entry name" value="Mopterin_CF_MoaD-rel_C_sf"/>
</dbReference>
<dbReference type="EMBL" id="RHHR01000028">
    <property type="protein sequence ID" value="RNB71558.1"/>
    <property type="molecule type" value="Genomic_DNA"/>
</dbReference>
<evidence type="ECO:0000259" key="1">
    <source>
        <dbReference type="Pfam" id="PF09189"/>
    </source>
</evidence>
<evidence type="ECO:0000313" key="3">
    <source>
        <dbReference type="Proteomes" id="UP000282028"/>
    </source>
</evidence>
<protein>
    <recommendedName>
        <fullName evidence="1">Molybdopterin cofactor biosynthesis MoaD-related C-terminal domain-containing protein</fullName>
    </recommendedName>
</protein>
<dbReference type="InterPro" id="IPR015272">
    <property type="entry name" value="MoadD_C"/>
</dbReference>
<keyword evidence="3" id="KW-1185">Reference proteome</keyword>
<dbReference type="Pfam" id="PF09189">
    <property type="entry name" value="MoaD_arch"/>
    <property type="match status" value="1"/>
</dbReference>
<dbReference type="OrthoDB" id="2468967at2"/>
<evidence type="ECO:0000313" key="2">
    <source>
        <dbReference type="EMBL" id="RNB71558.1"/>
    </source>
</evidence>
<gene>
    <name evidence="2" type="ORF">EDM52_15065</name>
</gene>
<dbReference type="Gene3D" id="3.30.1370.80">
    <property type="entry name" value="Molybdopterin cofactor biosynthesis MoaD-related, C-terminal domain"/>
    <property type="match status" value="1"/>
</dbReference>
<dbReference type="RefSeq" id="WP_122909800.1">
    <property type="nucleotide sequence ID" value="NZ_CBCSBE010000007.1"/>
</dbReference>
<feature type="domain" description="Molybdopterin cofactor biosynthesis MoaD-related C-terminal" evidence="1">
    <location>
        <begin position="5"/>
        <end position="98"/>
    </location>
</feature>
<proteinExistence type="predicted"/>
<comment type="caution">
    <text evidence="2">The sequence shown here is derived from an EMBL/GenBank/DDBJ whole genome shotgun (WGS) entry which is preliminary data.</text>
</comment>
<sequence length="98" mass="11129">MVEHTMELRGIRIAHLMTYLIECGGHVVGQVGDAPDKDALPLLVRSDQWSAQIMREETVTITSRFHVNAVFIHFTSEEEAVLSRLLERFRLKVIRVGG</sequence>
<reference evidence="2 3" key="1">
    <citation type="submission" date="2018-10" db="EMBL/GenBank/DDBJ databases">
        <title>Phylogenomics of Brevibacillus.</title>
        <authorList>
            <person name="Dunlap C."/>
        </authorList>
    </citation>
    <scope>NUCLEOTIDE SEQUENCE [LARGE SCALE GENOMIC DNA]</scope>
    <source>
        <strain evidence="2 3">JCM 12215</strain>
    </source>
</reference>
<accession>A0A3M8C7E0</accession>
<organism evidence="2 3">
    <name type="scientific">Brevibacillus invocatus</name>
    <dbReference type="NCBI Taxonomy" id="173959"/>
    <lineage>
        <taxon>Bacteria</taxon>
        <taxon>Bacillati</taxon>
        <taxon>Bacillota</taxon>
        <taxon>Bacilli</taxon>
        <taxon>Bacillales</taxon>
        <taxon>Paenibacillaceae</taxon>
        <taxon>Brevibacillus</taxon>
    </lineage>
</organism>
<dbReference type="Proteomes" id="UP000282028">
    <property type="component" value="Unassembled WGS sequence"/>
</dbReference>
<dbReference type="AlphaFoldDB" id="A0A3M8C7E0"/>
<name>A0A3M8C7E0_9BACL</name>